<protein>
    <submittedName>
        <fullName evidence="1">Uncharacterized protein</fullName>
    </submittedName>
</protein>
<accession>A0A6C0DBK7</accession>
<organism evidence="1">
    <name type="scientific">viral metagenome</name>
    <dbReference type="NCBI Taxonomy" id="1070528"/>
    <lineage>
        <taxon>unclassified sequences</taxon>
        <taxon>metagenomes</taxon>
        <taxon>organismal metagenomes</taxon>
    </lineage>
</organism>
<dbReference type="AlphaFoldDB" id="A0A6C0DBK7"/>
<reference evidence="1" key="1">
    <citation type="journal article" date="2020" name="Nature">
        <title>Giant virus diversity and host interactions through global metagenomics.</title>
        <authorList>
            <person name="Schulz F."/>
            <person name="Roux S."/>
            <person name="Paez-Espino D."/>
            <person name="Jungbluth S."/>
            <person name="Walsh D.A."/>
            <person name="Denef V.J."/>
            <person name="McMahon K.D."/>
            <person name="Konstantinidis K.T."/>
            <person name="Eloe-Fadrosh E.A."/>
            <person name="Kyrpides N.C."/>
            <person name="Woyke T."/>
        </authorList>
    </citation>
    <scope>NUCLEOTIDE SEQUENCE</scope>
    <source>
        <strain evidence="1">GVMAG-M-3300023174-132</strain>
    </source>
</reference>
<dbReference type="InterPro" id="IPR043918">
    <property type="entry name" value="DUF5760"/>
</dbReference>
<evidence type="ECO:0000313" key="1">
    <source>
        <dbReference type="EMBL" id="QHT13544.1"/>
    </source>
</evidence>
<proteinExistence type="predicted"/>
<dbReference type="Pfam" id="PF19064">
    <property type="entry name" value="DUF5760"/>
    <property type="match status" value="1"/>
</dbReference>
<dbReference type="EMBL" id="MN739575">
    <property type="protein sequence ID" value="QHT13544.1"/>
    <property type="molecule type" value="Genomic_DNA"/>
</dbReference>
<sequence length="121" mass="13949">MEGMEELSTSQLPNLVKEWMTLRDETDTLTAALREKKKRIKLVRDMISKIMKGHQLGQLKISAGALRQQVKKTKAPITKKYLVSTLTDFFQGNKEMAEKCALFLDEHRPMRVTENLQLESN</sequence>
<name>A0A6C0DBK7_9ZZZZ</name>